<evidence type="ECO:0000256" key="2">
    <source>
        <dbReference type="ARBA" id="ARBA00004141"/>
    </source>
</evidence>
<feature type="transmembrane region" description="Helical" evidence="9">
    <location>
        <begin position="249"/>
        <end position="268"/>
    </location>
</feature>
<feature type="transmembrane region" description="Helical" evidence="9">
    <location>
        <begin position="220"/>
        <end position="243"/>
    </location>
</feature>
<comment type="catalytic activity">
    <reaction evidence="8">
        <text>a ubiquinone + NADH + 5 H(+)(in) = a ubiquinol + NAD(+) + 4 H(+)(out)</text>
        <dbReference type="Rhea" id="RHEA:29091"/>
        <dbReference type="Rhea" id="RHEA-COMP:9565"/>
        <dbReference type="Rhea" id="RHEA-COMP:9566"/>
        <dbReference type="ChEBI" id="CHEBI:15378"/>
        <dbReference type="ChEBI" id="CHEBI:16389"/>
        <dbReference type="ChEBI" id="CHEBI:17976"/>
        <dbReference type="ChEBI" id="CHEBI:57540"/>
        <dbReference type="ChEBI" id="CHEBI:57945"/>
        <dbReference type="EC" id="7.1.1.2"/>
    </reaction>
</comment>
<comment type="subcellular location">
    <subcellularLocation>
        <location evidence="2">Membrane</location>
        <topology evidence="2">Multi-pass membrane protein</topology>
    </subcellularLocation>
</comment>
<evidence type="ECO:0000256" key="1">
    <source>
        <dbReference type="ARBA" id="ARBA00003257"/>
    </source>
</evidence>
<reference evidence="11" key="1">
    <citation type="journal article" date="2017" name="Sci. Rep.">
        <title>Mitochondrial genome diversity in dagger and needle nematodes (Nematoda: Longidoridae).</title>
        <authorList>
            <person name="Palomares-Rius J.E."/>
            <person name="Cantalapiedra-Navarrete C."/>
            <person name="Archidona-Yuste A."/>
            <person name="Blok V.C."/>
            <person name="Castillo P."/>
        </authorList>
    </citation>
    <scope>NUCLEOTIDE SEQUENCE</scope>
    <source>
        <strain evidence="11">AR31</strain>
    </source>
</reference>
<dbReference type="GO" id="GO:0016020">
    <property type="term" value="C:membrane"/>
    <property type="evidence" value="ECO:0007669"/>
    <property type="project" value="UniProtKB-SubCell"/>
</dbReference>
<sequence length="512" mass="54808">MLIITVSGAILFSGVVLFMLVGSELNLDMLSSSLLLSVRWLFNSDSSLFFVLLMLVSISVFIWGRYYMLGTVSVGLFFISLTLFVLSMLVLVLSESVLGVFVGWEGLGVTSFLLIIFYQNWMSVGGGLLTLLTNRIGDAVLMLTLSCWLLLSSFSLLSTGSAIALGGLLLLSFTKSAQWPFSGWLPAAMAAPTPVSALVHSSTLVTAGIWLLVRFLPYSLGGVSVILVFGSVTLIMASLAAMMESDLKKVVALSTLSQLGLMLLALFLGNKAISLFHLVAHALAKANLFLVVGVVLHTSYSQQNSRELSSPSMGTLSLSFIVSILSLSGIGFLSGMVSKEEILKAQISLASNVYALVLMFSVVLLTLAYCLKLYVNLVQGSGSVTTPMFSSSLSVFPSLVLSTSTVLFGSFYSGSIMAFFLGSFVIYPLIIVLSVMILTYSLAMSVKIGFYLQDILMKSVSICLEGKAMTFKLSSTLLEPIYLILSLGIKGSTGVSVLTLLTVALAMWVSFM</sequence>
<keyword evidence="11" id="KW-0496">Mitochondrion</keyword>
<organism evidence="11">
    <name type="scientific">Longidorus vineacola</name>
    <dbReference type="NCBI Taxonomy" id="241698"/>
    <lineage>
        <taxon>Eukaryota</taxon>
        <taxon>Metazoa</taxon>
        <taxon>Ecdysozoa</taxon>
        <taxon>Nematoda</taxon>
        <taxon>Enoplea</taxon>
        <taxon>Dorylaimia</taxon>
        <taxon>Dorylaimida</taxon>
        <taxon>Dorylaimina</taxon>
        <taxon>Longidoroidea</taxon>
        <taxon>Longidoridae</taxon>
        <taxon>Longidorus</taxon>
    </lineage>
</organism>
<evidence type="ECO:0000256" key="4">
    <source>
        <dbReference type="ARBA" id="ARBA00022692"/>
    </source>
</evidence>
<feature type="transmembrane region" description="Helical" evidence="9">
    <location>
        <begin position="419"/>
        <end position="443"/>
    </location>
</feature>
<dbReference type="AlphaFoldDB" id="A0A1P8C752"/>
<evidence type="ECO:0000256" key="3">
    <source>
        <dbReference type="ARBA" id="ARBA00012944"/>
    </source>
</evidence>
<dbReference type="PANTHER" id="PTHR42829">
    <property type="entry name" value="NADH-UBIQUINONE OXIDOREDUCTASE CHAIN 5"/>
    <property type="match status" value="1"/>
</dbReference>
<dbReference type="EC" id="7.1.1.2" evidence="3"/>
<feature type="transmembrane region" description="Helical" evidence="9">
    <location>
        <begin position="395"/>
        <end position="412"/>
    </location>
</feature>
<gene>
    <name evidence="11" type="primary">ND5</name>
</gene>
<evidence type="ECO:0000256" key="7">
    <source>
        <dbReference type="ARBA" id="ARBA00031027"/>
    </source>
</evidence>
<feature type="transmembrane region" description="Helical" evidence="9">
    <location>
        <begin position="349"/>
        <end position="375"/>
    </location>
</feature>
<evidence type="ECO:0000259" key="10">
    <source>
        <dbReference type="Pfam" id="PF00361"/>
    </source>
</evidence>
<dbReference type="RefSeq" id="YP_009346426.1">
    <property type="nucleotide sequence ID" value="NC_033867.1"/>
</dbReference>
<dbReference type="GeneID" id="31080058"/>
<dbReference type="GO" id="GO:0042773">
    <property type="term" value="P:ATP synthesis coupled electron transport"/>
    <property type="evidence" value="ECO:0007669"/>
    <property type="project" value="InterPro"/>
</dbReference>
<feature type="transmembrane region" description="Helical" evidence="9">
    <location>
        <begin position="98"/>
        <end position="118"/>
    </location>
</feature>
<protein>
    <recommendedName>
        <fullName evidence="3">NADH:ubiquinone reductase (H(+)-translocating)</fullName>
        <ecNumber evidence="3">7.1.1.2</ecNumber>
    </recommendedName>
    <alternativeName>
        <fullName evidence="7">NADH dehydrogenase subunit 5</fullName>
    </alternativeName>
</protein>
<evidence type="ECO:0000256" key="5">
    <source>
        <dbReference type="ARBA" id="ARBA00022989"/>
    </source>
</evidence>
<dbReference type="CTD" id="4540"/>
<feature type="transmembrane region" description="Helical" evidence="9">
    <location>
        <begin position="46"/>
        <end position="64"/>
    </location>
</feature>
<dbReference type="PRINTS" id="PR01434">
    <property type="entry name" value="NADHDHGNASE5"/>
</dbReference>
<evidence type="ECO:0000256" key="6">
    <source>
        <dbReference type="ARBA" id="ARBA00023136"/>
    </source>
</evidence>
<dbReference type="EMBL" id="KU746818">
    <property type="protein sequence ID" value="AOT84237.1"/>
    <property type="molecule type" value="Genomic_DNA"/>
</dbReference>
<evidence type="ECO:0000256" key="9">
    <source>
        <dbReference type="SAM" id="Phobius"/>
    </source>
</evidence>
<dbReference type="InterPro" id="IPR003945">
    <property type="entry name" value="NU5C-like"/>
</dbReference>
<geneLocation type="mitochondrion" evidence="11"/>
<comment type="function">
    <text evidence="1">Core subunit of the mitochondrial membrane respiratory chain NADH dehydrogenase (Complex I) that is believed to belong to the minimal assembly required for catalysis. Complex I functions in the transfer of electrons from NADH to the respiratory chain. The immediate electron acceptor for the enzyme is believed to be ubiquinone.</text>
</comment>
<keyword evidence="6 9" id="KW-0472">Membrane</keyword>
<dbReference type="InterPro" id="IPR001750">
    <property type="entry name" value="ND/Mrp_TM"/>
</dbReference>
<evidence type="ECO:0000256" key="8">
    <source>
        <dbReference type="ARBA" id="ARBA00049551"/>
    </source>
</evidence>
<feature type="transmembrane region" description="Helical" evidence="9">
    <location>
        <begin position="481"/>
        <end position="509"/>
    </location>
</feature>
<dbReference type="GO" id="GO:0015990">
    <property type="term" value="P:electron transport coupled proton transport"/>
    <property type="evidence" value="ECO:0007669"/>
    <property type="project" value="TreeGrafter"/>
</dbReference>
<dbReference type="GO" id="GO:0008137">
    <property type="term" value="F:NADH dehydrogenase (ubiquinone) activity"/>
    <property type="evidence" value="ECO:0007669"/>
    <property type="project" value="UniProtKB-EC"/>
</dbReference>
<dbReference type="PANTHER" id="PTHR42829:SF2">
    <property type="entry name" value="NADH-UBIQUINONE OXIDOREDUCTASE CHAIN 5"/>
    <property type="match status" value="1"/>
</dbReference>
<feature type="transmembrane region" description="Helical" evidence="9">
    <location>
        <begin position="275"/>
        <end position="296"/>
    </location>
</feature>
<keyword evidence="5 9" id="KW-1133">Transmembrane helix</keyword>
<proteinExistence type="predicted"/>
<name>A0A1P8C752_9BILA</name>
<feature type="transmembrane region" description="Helical" evidence="9">
    <location>
        <begin position="139"/>
        <end position="171"/>
    </location>
</feature>
<feature type="domain" description="NADH:quinone oxidoreductase/Mrp antiporter transmembrane" evidence="10">
    <location>
        <begin position="94"/>
        <end position="363"/>
    </location>
</feature>
<feature type="transmembrane region" description="Helical" evidence="9">
    <location>
        <begin position="71"/>
        <end position="92"/>
    </location>
</feature>
<accession>A0A1P8C752</accession>
<keyword evidence="4 9" id="KW-0812">Transmembrane</keyword>
<dbReference type="GO" id="GO:0003954">
    <property type="term" value="F:NADH dehydrogenase activity"/>
    <property type="evidence" value="ECO:0007669"/>
    <property type="project" value="TreeGrafter"/>
</dbReference>
<dbReference type="Pfam" id="PF00361">
    <property type="entry name" value="Proton_antipo_M"/>
    <property type="match status" value="1"/>
</dbReference>
<feature type="transmembrane region" description="Helical" evidence="9">
    <location>
        <begin position="316"/>
        <end position="337"/>
    </location>
</feature>
<feature type="transmembrane region" description="Helical" evidence="9">
    <location>
        <begin position="191"/>
        <end position="213"/>
    </location>
</feature>
<evidence type="ECO:0000313" key="11">
    <source>
        <dbReference type="EMBL" id="AOT84237.1"/>
    </source>
</evidence>